<gene>
    <name evidence="1" type="ORF">KHA94_02300</name>
</gene>
<protein>
    <submittedName>
        <fullName evidence="1">Uncharacterized protein</fullName>
    </submittedName>
</protein>
<evidence type="ECO:0000313" key="1">
    <source>
        <dbReference type="EMBL" id="MBS4189046.1"/>
    </source>
</evidence>
<evidence type="ECO:0000313" key="2">
    <source>
        <dbReference type="Proteomes" id="UP000681027"/>
    </source>
</evidence>
<dbReference type="EMBL" id="JAGYPM010000001">
    <property type="protein sequence ID" value="MBS4189046.1"/>
    <property type="molecule type" value="Genomic_DNA"/>
</dbReference>
<keyword evidence="2" id="KW-1185">Reference proteome</keyword>
<organism evidence="1 2">
    <name type="scientific">Cytobacillus citreus</name>
    <dbReference type="NCBI Taxonomy" id="2833586"/>
    <lineage>
        <taxon>Bacteria</taxon>
        <taxon>Bacillati</taxon>
        <taxon>Bacillota</taxon>
        <taxon>Bacilli</taxon>
        <taxon>Bacillales</taxon>
        <taxon>Bacillaceae</taxon>
        <taxon>Cytobacillus</taxon>
    </lineage>
</organism>
<sequence>MEFTKMHGLRNNYIFFNLLEYSLKSQDLAELSKKVPILTLNWIRWVGSKKLWQWIALYSQISI</sequence>
<reference evidence="1 2" key="1">
    <citation type="submission" date="2021-05" db="EMBL/GenBank/DDBJ databases">
        <title>Novel Bacillus species.</title>
        <authorList>
            <person name="Liu G."/>
        </authorList>
    </citation>
    <scope>NUCLEOTIDE SEQUENCE [LARGE SCALE GENOMIC DNA]</scope>
    <source>
        <strain evidence="1 2">FJAT-49705</strain>
    </source>
</reference>
<name>A0ABS5NMM0_9BACI</name>
<proteinExistence type="predicted"/>
<dbReference type="RefSeq" id="WP_213100527.1">
    <property type="nucleotide sequence ID" value="NZ_JAGYPM010000001.1"/>
</dbReference>
<dbReference type="Proteomes" id="UP000681027">
    <property type="component" value="Unassembled WGS sequence"/>
</dbReference>
<accession>A0ABS5NMM0</accession>
<comment type="caution">
    <text evidence="1">The sequence shown here is derived from an EMBL/GenBank/DDBJ whole genome shotgun (WGS) entry which is preliminary data.</text>
</comment>